<gene>
    <name evidence="9" type="primary">ssuC_2</name>
    <name evidence="9" type="ORF">EUAN_02190</name>
</gene>
<keyword evidence="6 7" id="KW-0472">Membrane</keyword>
<keyword evidence="10" id="KW-1185">Reference proteome</keyword>
<comment type="similarity">
    <text evidence="7">Belongs to the binding-protein-dependent transport system permease family.</text>
</comment>
<evidence type="ECO:0000256" key="2">
    <source>
        <dbReference type="ARBA" id="ARBA00022448"/>
    </source>
</evidence>
<organism evidence="9 10">
    <name type="scientific">Andreesenia angusta</name>
    <dbReference type="NCBI Taxonomy" id="39480"/>
    <lineage>
        <taxon>Bacteria</taxon>
        <taxon>Bacillati</taxon>
        <taxon>Bacillota</taxon>
        <taxon>Tissierellia</taxon>
        <taxon>Tissierellales</taxon>
        <taxon>Gottschalkiaceae</taxon>
        <taxon>Andreesenia</taxon>
    </lineage>
</organism>
<keyword evidence="4 7" id="KW-0812">Transmembrane</keyword>
<name>A0A1S1VAB7_9FIRM</name>
<evidence type="ECO:0000256" key="6">
    <source>
        <dbReference type="ARBA" id="ARBA00023136"/>
    </source>
</evidence>
<evidence type="ECO:0000256" key="4">
    <source>
        <dbReference type="ARBA" id="ARBA00022692"/>
    </source>
</evidence>
<dbReference type="Proteomes" id="UP000180254">
    <property type="component" value="Unassembled WGS sequence"/>
</dbReference>
<evidence type="ECO:0000256" key="1">
    <source>
        <dbReference type="ARBA" id="ARBA00004651"/>
    </source>
</evidence>
<comment type="subcellular location">
    <subcellularLocation>
        <location evidence="1 7">Cell membrane</location>
        <topology evidence="1 7">Multi-pass membrane protein</topology>
    </subcellularLocation>
</comment>
<feature type="transmembrane region" description="Helical" evidence="7">
    <location>
        <begin position="55"/>
        <end position="80"/>
    </location>
</feature>
<keyword evidence="5 7" id="KW-1133">Transmembrane helix</keyword>
<comment type="caution">
    <text evidence="9">The sequence shown here is derived from an EMBL/GenBank/DDBJ whole genome shotgun (WGS) entry which is preliminary data.</text>
</comment>
<dbReference type="GO" id="GO:0005886">
    <property type="term" value="C:plasma membrane"/>
    <property type="evidence" value="ECO:0007669"/>
    <property type="project" value="UniProtKB-SubCell"/>
</dbReference>
<feature type="domain" description="ABC transmembrane type-1" evidence="8">
    <location>
        <begin position="63"/>
        <end position="239"/>
    </location>
</feature>
<evidence type="ECO:0000259" key="8">
    <source>
        <dbReference type="PROSITE" id="PS50928"/>
    </source>
</evidence>
<keyword evidence="2 7" id="KW-0813">Transport</keyword>
<protein>
    <submittedName>
        <fullName evidence="9">Putative aliphatic sulfonates transport permease protein SsuC</fullName>
    </submittedName>
</protein>
<dbReference type="EMBL" id="MKIE01000001">
    <property type="protein sequence ID" value="OHW63355.1"/>
    <property type="molecule type" value="Genomic_DNA"/>
</dbReference>
<dbReference type="GO" id="GO:0055085">
    <property type="term" value="P:transmembrane transport"/>
    <property type="evidence" value="ECO:0007669"/>
    <property type="project" value="InterPro"/>
</dbReference>
<dbReference type="InterPro" id="IPR035906">
    <property type="entry name" value="MetI-like_sf"/>
</dbReference>
<evidence type="ECO:0000313" key="10">
    <source>
        <dbReference type="Proteomes" id="UP000180254"/>
    </source>
</evidence>
<feature type="transmembrane region" description="Helical" evidence="7">
    <location>
        <begin position="12"/>
        <end position="30"/>
    </location>
</feature>
<dbReference type="PANTHER" id="PTHR30151:SF0">
    <property type="entry name" value="ABC TRANSPORTER PERMEASE PROTEIN MJ0413-RELATED"/>
    <property type="match status" value="1"/>
</dbReference>
<dbReference type="Pfam" id="PF00528">
    <property type="entry name" value="BPD_transp_1"/>
    <property type="match status" value="1"/>
</dbReference>
<feature type="transmembrane region" description="Helical" evidence="7">
    <location>
        <begin position="221"/>
        <end position="242"/>
    </location>
</feature>
<reference evidence="9 10" key="1">
    <citation type="submission" date="2016-09" db="EMBL/GenBank/DDBJ databases">
        <title>Genome sequence of Eubacterium angustum.</title>
        <authorList>
            <person name="Poehlein A."/>
            <person name="Daniel R."/>
        </authorList>
    </citation>
    <scope>NUCLEOTIDE SEQUENCE [LARGE SCALE GENOMIC DNA]</scope>
    <source>
        <strain evidence="9 10">DSM 1989</strain>
    </source>
</reference>
<accession>A0A1S1VAB7</accession>
<evidence type="ECO:0000256" key="7">
    <source>
        <dbReference type="RuleBase" id="RU363032"/>
    </source>
</evidence>
<dbReference type="AlphaFoldDB" id="A0A1S1VAB7"/>
<evidence type="ECO:0000313" key="9">
    <source>
        <dbReference type="EMBL" id="OHW63355.1"/>
    </source>
</evidence>
<sequence>MKKYTMKDRELKVLSVLGMVVIWNVVSVAVNREVLVPSPVATIRSLLEIASESGFYIAVLCTAGRSVAGVIAAALFAFVCGILSKYIKACRIALGLAVDFLGAVPVIAVIILAIIWLQNSLVPVFVGLLVSFPVLYDNVMASIDGVDKEIVEMAEVYKVRKLVVFREIYAPSIARGIFDISSTTVSITLKMVVAGEVLSQPEFSVGANLQVERAYLNTPGVFAWVVIILALSKSLNMIVDMVKRRFDSREWM</sequence>
<proteinExistence type="inferred from homology"/>
<dbReference type="CDD" id="cd06261">
    <property type="entry name" value="TM_PBP2"/>
    <property type="match status" value="1"/>
</dbReference>
<evidence type="ECO:0000256" key="5">
    <source>
        <dbReference type="ARBA" id="ARBA00022989"/>
    </source>
</evidence>
<dbReference type="PANTHER" id="PTHR30151">
    <property type="entry name" value="ALKANE SULFONATE ABC TRANSPORTER-RELATED, MEMBRANE SUBUNIT"/>
    <property type="match status" value="1"/>
</dbReference>
<dbReference type="PROSITE" id="PS50928">
    <property type="entry name" value="ABC_TM1"/>
    <property type="match status" value="1"/>
</dbReference>
<feature type="transmembrane region" description="Helical" evidence="7">
    <location>
        <begin position="92"/>
        <end position="117"/>
    </location>
</feature>
<keyword evidence="3" id="KW-1003">Cell membrane</keyword>
<dbReference type="Gene3D" id="1.10.3720.10">
    <property type="entry name" value="MetI-like"/>
    <property type="match status" value="1"/>
</dbReference>
<dbReference type="InterPro" id="IPR000515">
    <property type="entry name" value="MetI-like"/>
</dbReference>
<dbReference type="STRING" id="39480.EUAN_02190"/>
<dbReference type="OrthoDB" id="308958at2"/>
<evidence type="ECO:0000256" key="3">
    <source>
        <dbReference type="ARBA" id="ARBA00022475"/>
    </source>
</evidence>
<dbReference type="SUPFAM" id="SSF161098">
    <property type="entry name" value="MetI-like"/>
    <property type="match status" value="1"/>
</dbReference>